<organism evidence="1 2">
    <name type="scientific">Aspergillus lucknowensis</name>
    <dbReference type="NCBI Taxonomy" id="176173"/>
    <lineage>
        <taxon>Eukaryota</taxon>
        <taxon>Fungi</taxon>
        <taxon>Dikarya</taxon>
        <taxon>Ascomycota</taxon>
        <taxon>Pezizomycotina</taxon>
        <taxon>Eurotiomycetes</taxon>
        <taxon>Eurotiomycetidae</taxon>
        <taxon>Eurotiales</taxon>
        <taxon>Aspergillaceae</taxon>
        <taxon>Aspergillus</taxon>
        <taxon>Aspergillus subgen. Nidulantes</taxon>
    </lineage>
</organism>
<comment type="caution">
    <text evidence="1">The sequence shown here is derived from an EMBL/GenBank/DDBJ whole genome shotgun (WGS) entry which is preliminary data.</text>
</comment>
<reference evidence="1 2" key="1">
    <citation type="submission" date="2024-07" db="EMBL/GenBank/DDBJ databases">
        <title>Section-level genome sequencing and comparative genomics of Aspergillus sections Usti and Cavernicolus.</title>
        <authorList>
            <consortium name="Lawrence Berkeley National Laboratory"/>
            <person name="Nybo J.L."/>
            <person name="Vesth T.C."/>
            <person name="Theobald S."/>
            <person name="Frisvad J.C."/>
            <person name="Larsen T.O."/>
            <person name="Kjaerboelling I."/>
            <person name="Rothschild-Mancinelli K."/>
            <person name="Lyhne E.K."/>
            <person name="Kogle M.E."/>
            <person name="Barry K."/>
            <person name="Clum A."/>
            <person name="Na H."/>
            <person name="Ledsgaard L."/>
            <person name="Lin J."/>
            <person name="Lipzen A."/>
            <person name="Kuo A."/>
            <person name="Riley R."/>
            <person name="Mondo S."/>
            <person name="Labutti K."/>
            <person name="Haridas S."/>
            <person name="Pangalinan J."/>
            <person name="Salamov A.A."/>
            <person name="Simmons B.A."/>
            <person name="Magnuson J.K."/>
            <person name="Chen J."/>
            <person name="Drula E."/>
            <person name="Henrissat B."/>
            <person name="Wiebenga A."/>
            <person name="Lubbers R.J."/>
            <person name="Gomes A.C."/>
            <person name="Macurrencykelacurrency M.R."/>
            <person name="Stajich J."/>
            <person name="Grigoriev I.V."/>
            <person name="Mortensen U.H."/>
            <person name="De Vries R.P."/>
            <person name="Baker S.E."/>
            <person name="Andersen M.R."/>
        </authorList>
    </citation>
    <scope>NUCLEOTIDE SEQUENCE [LARGE SCALE GENOMIC DNA]</scope>
    <source>
        <strain evidence="1 2">CBS 449.75</strain>
    </source>
</reference>
<evidence type="ECO:0000313" key="1">
    <source>
        <dbReference type="EMBL" id="KAL2862473.1"/>
    </source>
</evidence>
<protein>
    <submittedName>
        <fullName evidence="1">Uncharacterized protein</fullName>
    </submittedName>
</protein>
<evidence type="ECO:0000313" key="2">
    <source>
        <dbReference type="Proteomes" id="UP001610432"/>
    </source>
</evidence>
<name>A0ABR4LD63_9EURO</name>
<dbReference type="EMBL" id="JBFXLQ010000067">
    <property type="protein sequence ID" value="KAL2862473.1"/>
    <property type="molecule type" value="Genomic_DNA"/>
</dbReference>
<proteinExistence type="predicted"/>
<sequence>MSTTSDSTANLQCYQRVSSRIGAQASGPGKHRAQWMDNPSRLNLDWSGLSRTAGVQLSPLSAVLSLAAAGSTTLMTSRGERRMDPGAILRCPRVLVLLLTRRSPLLPHSRLWHGSIAPPVYKWSLPGPSINKGKGDGLPPLCLLLTPWTLPWRAPRWTVLDRSLPG</sequence>
<dbReference type="GeneID" id="98141966"/>
<dbReference type="Proteomes" id="UP001610432">
    <property type="component" value="Unassembled WGS sequence"/>
</dbReference>
<dbReference type="RefSeq" id="XP_070881452.1">
    <property type="nucleotide sequence ID" value="XM_071026894.1"/>
</dbReference>
<keyword evidence="2" id="KW-1185">Reference proteome</keyword>
<accession>A0ABR4LD63</accession>
<gene>
    <name evidence="1" type="ORF">BJX67DRAFT_296702</name>
</gene>